<organism evidence="5 6">
    <name type="scientific">Rhynchospora tenuis</name>
    <dbReference type="NCBI Taxonomy" id="198213"/>
    <lineage>
        <taxon>Eukaryota</taxon>
        <taxon>Viridiplantae</taxon>
        <taxon>Streptophyta</taxon>
        <taxon>Embryophyta</taxon>
        <taxon>Tracheophyta</taxon>
        <taxon>Spermatophyta</taxon>
        <taxon>Magnoliopsida</taxon>
        <taxon>Liliopsida</taxon>
        <taxon>Poales</taxon>
        <taxon>Cyperaceae</taxon>
        <taxon>Cyperoideae</taxon>
        <taxon>Rhynchosporeae</taxon>
        <taxon>Rhynchospora</taxon>
    </lineage>
</organism>
<evidence type="ECO:0000313" key="6">
    <source>
        <dbReference type="Proteomes" id="UP001210211"/>
    </source>
</evidence>
<keyword evidence="1" id="KW-0863">Zinc-finger</keyword>
<dbReference type="InterPro" id="IPR039638">
    <property type="entry name" value="MED33A/B"/>
</dbReference>
<sequence length="1654" mass="186842">MKAIIGAHGLWNIVENGVEEPEDETRLTIAELNALQKKRSGDQCALSIIHQGLDDDMFEKIANETSSKDAWEILKNSVVGVDKVKKVRLQTLRAEFETIMMKQSESVGDYFTRILAIVNQMKRLGDKIEDVRVVEKILRSLNSKFSHVVVAIEESKDTESMTIDELNGSLIAHEERMKRIQQESLEEVLQVKATIKEEDIANDRYYRQRREDGRRGHGYGQSRGRGYRQEEEHNKEERSQQNWRGRGRGHGRERGGRGYHPDVDCYNCGRYGHYARDCRLPKKIEENTNLIQEEEGNDDNVLMMACDDIISNDNMIDKASLWHLRFGHLNDDSLRELAKKRMVHGLSSIDYPKKFCEGCVHEKQTTSSYSKSTEYRANRILDLIHTDICGPITPKSFREKRYFITFIDDYTRKTWVYFLKEKSEALEVFKKFKAIVEKRTGHYIKALQSDRGSEYMSTAFTNYCKEHGIKKIQITPSTQENNVAKGKNQTILDMVRSMLKSKNMPKEFWAEAVRCAVYIQNRSFQARLKDKTPQEAWSGIKPTVSHLKVFGSVAYARVPDQRRTKLDDKSKKYVFIGYDEKTKAFRLCDPIEKKVITSRDVQINEESAWDWNNEKETINEDNESDVSASTPTITNTSHDSSDDEDEPRQPGMRSLHELYDSTCEAQLLRPDLFNGFLQRLWFIKANKSSTEILTSVDHLLEELHSNVQEVIDAEYRPHKHSLWGLMDNTRSVNSPLTYFIGSGKEGRWISFDILMENEMGWGRSLCPRSCFERLAELARILQKLNQATWQETFQALWISALRIVQRVVLLKEESDIKISKENRVPSRKQGFVACLQSLGQFSSLLSPPPPVVDAANDAATKAAVFIREIEIGVRDPHIKMHRNNSSTKAMGNLLHLMVESCIARGLIDTSPYFWPGYLIPFTITTFPNSTLIEDSPWSNFMKGAPLTQSLQSALVDIPAPSSVELKKLAYLAFNGSENERLAAPKILCGASLTRNWNIQEHAVCVAVKLFSLPPTLDICQPRESNCLLGHLHMLLTTLSCLCQPKMIHIFWLFGKVPQLAAALIQLCEVFGSLSSTSTFQCSTEEETSIYSVFSRAFLFLLRLYKFFRQPQMLNVSGREGLIKLERTLDYLLFMYKANHISTNFNRNSADCSTELFNESPCGLKYIDSFPKLQHWHFRNQACLASIGSALPCNAWEVLEAVPYVLEAALTACSYGQLSPRELTTGLKDLVNFFPASVAVVVSYLSAEISGGVWKNVSMNGIDWPSPCEALYIFQSEVIAVLASVGVEIGSCYPHHTPPMLALPLAVLLSVTITWNLDESARYTRSIVGLALGNNSLYCNWLSMLTLGALWIQKAPKWQEFLTVTCSGSPFTHDQNAVGQLVHSCFKVFLGLDLSNSSYFSSNRGVVGLLGPSISNIHGLSPGVFFLRNCHLFRDLNFFSELILKSVIEFPSILVDNWSSAGPTQLASGSISLAVATIAARQSAILGATLLCITGHAKTVQVLFEETVPIFLLLSDTKRHQTPGSISSMLKGYVISYFMFFSCAIVSGFWDDSPSSKLGTSQRQAHIVASHLNFMAGVFEGRIVLGCDPIMWKTHVMCFLDMLVRFAPAWIPSVKLDTLQKVSTGLKNWHEYDLALALLEFGGIGAIEAIVELFF</sequence>
<evidence type="ECO:0000313" key="5">
    <source>
        <dbReference type="EMBL" id="KAJ3688471.1"/>
    </source>
</evidence>
<dbReference type="SUPFAM" id="SSF53098">
    <property type="entry name" value="Ribonuclease H-like"/>
    <property type="match status" value="1"/>
</dbReference>
<dbReference type="GO" id="GO:0016592">
    <property type="term" value="C:mediator complex"/>
    <property type="evidence" value="ECO:0007669"/>
    <property type="project" value="InterPro"/>
</dbReference>
<dbReference type="SUPFAM" id="SSF57756">
    <property type="entry name" value="Retrovirus zinc finger-like domains"/>
    <property type="match status" value="1"/>
</dbReference>
<comment type="caution">
    <text evidence="5">The sequence shown here is derived from an EMBL/GenBank/DDBJ whole genome shotgun (WGS) entry which is preliminary data.</text>
</comment>
<feature type="domain" description="Integrase catalytic" evidence="4">
    <location>
        <begin position="376"/>
        <end position="541"/>
    </location>
</feature>
<dbReference type="Pfam" id="PF00098">
    <property type="entry name" value="zf-CCHC"/>
    <property type="match status" value="1"/>
</dbReference>
<proteinExistence type="predicted"/>
<dbReference type="PANTHER" id="PTHR33739:SF3">
    <property type="entry name" value="OS07G0681500 PROTEIN"/>
    <property type="match status" value="1"/>
</dbReference>
<dbReference type="Pfam" id="PF25597">
    <property type="entry name" value="SH3_retrovirus"/>
    <property type="match status" value="1"/>
</dbReference>
<feature type="compositionally biased region" description="Basic and acidic residues" evidence="2">
    <location>
        <begin position="206"/>
        <end position="215"/>
    </location>
</feature>
<evidence type="ECO:0000256" key="2">
    <source>
        <dbReference type="SAM" id="MobiDB-lite"/>
    </source>
</evidence>
<keyword evidence="1" id="KW-0479">Metal-binding</keyword>
<dbReference type="InterPro" id="IPR036875">
    <property type="entry name" value="Znf_CCHC_sf"/>
</dbReference>
<dbReference type="SMART" id="SM00343">
    <property type="entry name" value="ZnF_C2HC"/>
    <property type="match status" value="1"/>
</dbReference>
<gene>
    <name evidence="5" type="ORF">LUZ61_017635</name>
</gene>
<evidence type="ECO:0000259" key="3">
    <source>
        <dbReference type="PROSITE" id="PS50158"/>
    </source>
</evidence>
<protein>
    <recommendedName>
        <fullName evidence="7">Polyprotein</fullName>
    </recommendedName>
</protein>
<feature type="domain" description="CCHC-type" evidence="3">
    <location>
        <begin position="265"/>
        <end position="279"/>
    </location>
</feature>
<dbReference type="PROSITE" id="PS50994">
    <property type="entry name" value="INTEGRASE"/>
    <property type="match status" value="1"/>
</dbReference>
<dbReference type="Gene3D" id="4.10.60.10">
    <property type="entry name" value="Zinc finger, CCHC-type"/>
    <property type="match status" value="1"/>
</dbReference>
<dbReference type="InterPro" id="IPR025724">
    <property type="entry name" value="GAG-pre-integrase_dom"/>
</dbReference>
<dbReference type="PANTHER" id="PTHR33739">
    <property type="entry name" value="OS07G0681500 PROTEIN"/>
    <property type="match status" value="1"/>
</dbReference>
<dbReference type="InterPro" id="IPR057670">
    <property type="entry name" value="SH3_retrovirus"/>
</dbReference>
<evidence type="ECO:0008006" key="7">
    <source>
        <dbReference type="Google" id="ProtNLM"/>
    </source>
</evidence>
<dbReference type="GO" id="GO:0003676">
    <property type="term" value="F:nucleic acid binding"/>
    <property type="evidence" value="ECO:0007669"/>
    <property type="project" value="InterPro"/>
</dbReference>
<keyword evidence="6" id="KW-1185">Reference proteome</keyword>
<dbReference type="InterPro" id="IPR012337">
    <property type="entry name" value="RNaseH-like_sf"/>
</dbReference>
<dbReference type="EMBL" id="JAMRDG010000002">
    <property type="protein sequence ID" value="KAJ3688471.1"/>
    <property type="molecule type" value="Genomic_DNA"/>
</dbReference>
<dbReference type="InterPro" id="IPR001878">
    <property type="entry name" value="Znf_CCHC"/>
</dbReference>
<dbReference type="GO" id="GO:0015074">
    <property type="term" value="P:DNA integration"/>
    <property type="evidence" value="ECO:0007669"/>
    <property type="project" value="InterPro"/>
</dbReference>
<dbReference type="Pfam" id="PF14223">
    <property type="entry name" value="Retrotran_gag_2"/>
    <property type="match status" value="1"/>
</dbReference>
<dbReference type="Proteomes" id="UP001210211">
    <property type="component" value="Unassembled WGS sequence"/>
</dbReference>
<dbReference type="GO" id="GO:2000762">
    <property type="term" value="P:regulation of phenylpropanoid metabolic process"/>
    <property type="evidence" value="ECO:0007669"/>
    <property type="project" value="InterPro"/>
</dbReference>
<dbReference type="Gene3D" id="3.30.420.10">
    <property type="entry name" value="Ribonuclease H-like superfamily/Ribonuclease H"/>
    <property type="match status" value="1"/>
</dbReference>
<keyword evidence="1" id="KW-0862">Zinc</keyword>
<feature type="region of interest" description="Disordered" evidence="2">
    <location>
        <begin position="611"/>
        <end position="652"/>
    </location>
</feature>
<dbReference type="Pfam" id="PF13976">
    <property type="entry name" value="gag_pre-integrs"/>
    <property type="match status" value="1"/>
</dbReference>
<dbReference type="GO" id="GO:0008270">
    <property type="term" value="F:zinc ion binding"/>
    <property type="evidence" value="ECO:0007669"/>
    <property type="project" value="UniProtKB-KW"/>
</dbReference>
<dbReference type="InterPro" id="IPR036397">
    <property type="entry name" value="RNaseH_sf"/>
</dbReference>
<dbReference type="InterPro" id="IPR001584">
    <property type="entry name" value="Integrase_cat-core"/>
</dbReference>
<evidence type="ECO:0000259" key="4">
    <source>
        <dbReference type="PROSITE" id="PS50994"/>
    </source>
</evidence>
<dbReference type="PROSITE" id="PS50158">
    <property type="entry name" value="ZF_CCHC"/>
    <property type="match status" value="1"/>
</dbReference>
<feature type="region of interest" description="Disordered" evidence="2">
    <location>
        <begin position="206"/>
        <end position="256"/>
    </location>
</feature>
<feature type="compositionally biased region" description="Polar residues" evidence="2">
    <location>
        <begin position="625"/>
        <end position="638"/>
    </location>
</feature>
<dbReference type="Pfam" id="PF00665">
    <property type="entry name" value="rve"/>
    <property type="match status" value="1"/>
</dbReference>
<reference evidence="5 6" key="1">
    <citation type="journal article" date="2022" name="Cell">
        <title>Repeat-based holocentromeres influence genome architecture and karyotype evolution.</title>
        <authorList>
            <person name="Hofstatter P.G."/>
            <person name="Thangavel G."/>
            <person name="Lux T."/>
            <person name="Neumann P."/>
            <person name="Vondrak T."/>
            <person name="Novak P."/>
            <person name="Zhang M."/>
            <person name="Costa L."/>
            <person name="Castellani M."/>
            <person name="Scott A."/>
            <person name="Toegelov H."/>
            <person name="Fuchs J."/>
            <person name="Mata-Sucre Y."/>
            <person name="Dias Y."/>
            <person name="Vanzela A.L.L."/>
            <person name="Huettel B."/>
            <person name="Almeida C.C.S."/>
            <person name="Simkova H."/>
            <person name="Souza G."/>
            <person name="Pedrosa-Harand A."/>
            <person name="Macas J."/>
            <person name="Mayer K.F.X."/>
            <person name="Houben A."/>
            <person name="Marques A."/>
        </authorList>
    </citation>
    <scope>NUCLEOTIDE SEQUENCE [LARGE SCALE GENOMIC DNA]</scope>
    <source>
        <strain evidence="5">RhyTen1mFocal</strain>
    </source>
</reference>
<name>A0AAD6EL81_9POAL</name>
<accession>A0AAD6EL81</accession>
<feature type="compositionally biased region" description="Basic and acidic residues" evidence="2">
    <location>
        <begin position="227"/>
        <end position="239"/>
    </location>
</feature>
<evidence type="ECO:0000256" key="1">
    <source>
        <dbReference type="PROSITE-ProRule" id="PRU00047"/>
    </source>
</evidence>